<evidence type="ECO:0000313" key="1">
    <source>
        <dbReference type="EMBL" id="PTQ84869.1"/>
    </source>
</evidence>
<name>A0A2T5IM23_9PROT</name>
<sequence>MSDVSFESDIKPLFRYKDINAMRNRFDLSSYDDVKANADLIFSRIDDGTMPCDSPWEEDKVNLFTSWIEGGCKP</sequence>
<proteinExistence type="predicted"/>
<dbReference type="EMBL" id="QAOL01000016">
    <property type="protein sequence ID" value="PTQ84869.1"/>
    <property type="molecule type" value="Genomic_DNA"/>
</dbReference>
<organism evidence="1 2">
    <name type="scientific">Nitrosomonas ureae</name>
    <dbReference type="NCBI Taxonomy" id="44577"/>
    <lineage>
        <taxon>Bacteria</taxon>
        <taxon>Pseudomonadati</taxon>
        <taxon>Pseudomonadota</taxon>
        <taxon>Betaproteobacteria</taxon>
        <taxon>Nitrosomonadales</taxon>
        <taxon>Nitrosomonadaceae</taxon>
        <taxon>Nitrosomonas</taxon>
    </lineage>
</organism>
<evidence type="ECO:0000313" key="2">
    <source>
        <dbReference type="Proteomes" id="UP000244110"/>
    </source>
</evidence>
<protein>
    <submittedName>
        <fullName evidence="1">Uncharacterized protein</fullName>
    </submittedName>
</protein>
<gene>
    <name evidence="1" type="ORF">C8R28_101673</name>
</gene>
<dbReference type="AlphaFoldDB" id="A0A2T5IM23"/>
<reference evidence="1 2" key="1">
    <citation type="submission" date="2018-04" db="EMBL/GenBank/DDBJ databases">
        <title>Active sludge and wastewater microbial communities from Klosterneuburg, Austria.</title>
        <authorList>
            <person name="Wagner M."/>
        </authorList>
    </citation>
    <scope>NUCLEOTIDE SEQUENCE [LARGE SCALE GENOMIC DNA]</scope>
    <source>
        <strain evidence="1 2">Nm4</strain>
    </source>
</reference>
<dbReference type="RefSeq" id="WP_107786810.1">
    <property type="nucleotide sequence ID" value="NZ_QAOL01000016.1"/>
</dbReference>
<accession>A0A2T5IM23</accession>
<dbReference type="Proteomes" id="UP000244110">
    <property type="component" value="Unassembled WGS sequence"/>
</dbReference>
<comment type="caution">
    <text evidence="1">The sequence shown here is derived from an EMBL/GenBank/DDBJ whole genome shotgun (WGS) entry which is preliminary data.</text>
</comment>